<accession>A0AAD4P8Y6</accession>
<dbReference type="PANTHER" id="PTHR45855">
    <property type="entry name" value="TRANSCRIPTION FACTOR PIF1-RELATED"/>
    <property type="match status" value="1"/>
</dbReference>
<keyword evidence="2" id="KW-0805">Transcription regulation</keyword>
<dbReference type="InterPro" id="IPR036638">
    <property type="entry name" value="HLH_DNA-bd_sf"/>
</dbReference>
<feature type="compositionally biased region" description="Basic and acidic residues" evidence="6">
    <location>
        <begin position="13"/>
        <end position="23"/>
    </location>
</feature>
<dbReference type="Pfam" id="PF00010">
    <property type="entry name" value="HLH"/>
    <property type="match status" value="1"/>
</dbReference>
<dbReference type="InterPro" id="IPR031066">
    <property type="entry name" value="bHLH_ALC-like_plant"/>
</dbReference>
<evidence type="ECO:0000259" key="7">
    <source>
        <dbReference type="PROSITE" id="PS50888"/>
    </source>
</evidence>
<evidence type="ECO:0000256" key="2">
    <source>
        <dbReference type="ARBA" id="ARBA00023015"/>
    </source>
</evidence>
<gene>
    <name evidence="8" type="ORF">C2S53_009383</name>
</gene>
<dbReference type="SUPFAM" id="SSF47459">
    <property type="entry name" value="HLH, helix-loop-helix DNA-binding domain"/>
    <property type="match status" value="1"/>
</dbReference>
<feature type="compositionally biased region" description="Basic residues" evidence="6">
    <location>
        <begin position="1"/>
        <end position="12"/>
    </location>
</feature>
<dbReference type="EMBL" id="SDAM02000091">
    <property type="protein sequence ID" value="KAH6831188.1"/>
    <property type="molecule type" value="Genomic_DNA"/>
</dbReference>
<reference evidence="8 9" key="1">
    <citation type="journal article" date="2021" name="Nat. Commun.">
        <title>Incipient diploidization of the medicinal plant Perilla within 10,000 years.</title>
        <authorList>
            <person name="Zhang Y."/>
            <person name="Shen Q."/>
            <person name="Leng L."/>
            <person name="Zhang D."/>
            <person name="Chen S."/>
            <person name="Shi Y."/>
            <person name="Ning Z."/>
            <person name="Chen S."/>
        </authorList>
    </citation>
    <scope>NUCLEOTIDE SEQUENCE [LARGE SCALE GENOMIC DNA]</scope>
    <source>
        <strain evidence="9">cv. PC099</strain>
    </source>
</reference>
<protein>
    <recommendedName>
        <fullName evidence="7">BHLH domain-containing protein</fullName>
    </recommendedName>
</protein>
<dbReference type="SMART" id="SM00353">
    <property type="entry name" value="HLH"/>
    <property type="match status" value="1"/>
</dbReference>
<dbReference type="GO" id="GO:0003677">
    <property type="term" value="F:DNA binding"/>
    <property type="evidence" value="ECO:0007669"/>
    <property type="project" value="UniProtKB-KW"/>
</dbReference>
<feature type="region of interest" description="Disordered" evidence="6">
    <location>
        <begin position="1"/>
        <end position="31"/>
    </location>
</feature>
<comment type="caution">
    <text evidence="8">The sequence shown here is derived from an EMBL/GenBank/DDBJ whole genome shotgun (WGS) entry which is preliminary data.</text>
</comment>
<evidence type="ECO:0000256" key="4">
    <source>
        <dbReference type="ARBA" id="ARBA00023163"/>
    </source>
</evidence>
<dbReference type="PROSITE" id="PS50888">
    <property type="entry name" value="BHLH"/>
    <property type="match status" value="1"/>
</dbReference>
<evidence type="ECO:0000256" key="5">
    <source>
        <dbReference type="ARBA" id="ARBA00023242"/>
    </source>
</evidence>
<keyword evidence="9" id="KW-1185">Reference proteome</keyword>
<dbReference type="PANTHER" id="PTHR45855:SF30">
    <property type="entry name" value="TRANSCRIPTION FACTOR BHLH109"/>
    <property type="match status" value="1"/>
</dbReference>
<dbReference type="InterPro" id="IPR011598">
    <property type="entry name" value="bHLH_dom"/>
</dbReference>
<dbReference type="Gene3D" id="4.10.280.10">
    <property type="entry name" value="Helix-loop-helix DNA-binding domain"/>
    <property type="match status" value="1"/>
</dbReference>
<keyword evidence="5" id="KW-0539">Nucleus</keyword>
<comment type="subcellular location">
    <subcellularLocation>
        <location evidence="1">Nucleus</location>
    </subcellularLocation>
</comment>
<dbReference type="AlphaFoldDB" id="A0AAD4P8Y6"/>
<dbReference type="GO" id="GO:0046983">
    <property type="term" value="F:protein dimerization activity"/>
    <property type="evidence" value="ECO:0007669"/>
    <property type="project" value="InterPro"/>
</dbReference>
<feature type="domain" description="BHLH" evidence="7">
    <location>
        <begin position="28"/>
        <end position="77"/>
    </location>
</feature>
<dbReference type="Proteomes" id="UP001190926">
    <property type="component" value="Unassembled WGS sequence"/>
</dbReference>
<proteinExistence type="predicted"/>
<keyword evidence="4" id="KW-0804">Transcription</keyword>
<evidence type="ECO:0000256" key="1">
    <source>
        <dbReference type="ARBA" id="ARBA00004123"/>
    </source>
</evidence>
<organism evidence="8 9">
    <name type="scientific">Perilla frutescens var. hirtella</name>
    <name type="common">Perilla citriodora</name>
    <name type="synonym">Perilla setoyensis</name>
    <dbReference type="NCBI Taxonomy" id="608512"/>
    <lineage>
        <taxon>Eukaryota</taxon>
        <taxon>Viridiplantae</taxon>
        <taxon>Streptophyta</taxon>
        <taxon>Embryophyta</taxon>
        <taxon>Tracheophyta</taxon>
        <taxon>Spermatophyta</taxon>
        <taxon>Magnoliopsida</taxon>
        <taxon>eudicotyledons</taxon>
        <taxon>Gunneridae</taxon>
        <taxon>Pentapetalae</taxon>
        <taxon>asterids</taxon>
        <taxon>lamiids</taxon>
        <taxon>Lamiales</taxon>
        <taxon>Lamiaceae</taxon>
        <taxon>Nepetoideae</taxon>
        <taxon>Elsholtzieae</taxon>
        <taxon>Perilla</taxon>
    </lineage>
</organism>
<keyword evidence="3" id="KW-0238">DNA-binding</keyword>
<evidence type="ECO:0000256" key="3">
    <source>
        <dbReference type="ARBA" id="ARBA00023125"/>
    </source>
</evidence>
<evidence type="ECO:0000313" key="8">
    <source>
        <dbReference type="EMBL" id="KAH6831188.1"/>
    </source>
</evidence>
<sequence>MQTRKGHGGRGKKGYETGEECKQQKRPRSTQVHNLNERIRRKKLTEKMATLQEMIPNSVKRDQASTIDDAIKYIKSLQCQVQMMSSEASHTLFHSPMVSSPQGIQIPNLPPFPSMPTPTPGTQVSLGMYPVGLTNPWLLNGPGLPTPLSIQNNAAQQLFQPIYADSIPCFGSQLSIGANGEA</sequence>
<evidence type="ECO:0000256" key="6">
    <source>
        <dbReference type="SAM" id="MobiDB-lite"/>
    </source>
</evidence>
<dbReference type="GO" id="GO:0005634">
    <property type="term" value="C:nucleus"/>
    <property type="evidence" value="ECO:0007669"/>
    <property type="project" value="UniProtKB-SubCell"/>
</dbReference>
<name>A0AAD4P8Y6_PERFH</name>
<evidence type="ECO:0000313" key="9">
    <source>
        <dbReference type="Proteomes" id="UP001190926"/>
    </source>
</evidence>